<dbReference type="GO" id="GO:0065002">
    <property type="term" value="P:intracellular protein transmembrane transport"/>
    <property type="evidence" value="ECO:0007669"/>
    <property type="project" value="UniProtKB-UniRule"/>
</dbReference>
<dbReference type="AlphaFoldDB" id="A0A1H9CM79"/>
<dbReference type="eggNOG" id="COG0690">
    <property type="taxonomic scope" value="Bacteria"/>
</dbReference>
<dbReference type="GO" id="GO:0043952">
    <property type="term" value="P:protein transport by the Sec complex"/>
    <property type="evidence" value="ECO:0007669"/>
    <property type="project" value="UniProtKB-UniRule"/>
</dbReference>
<dbReference type="STRING" id="163.SAMN04487775_10622"/>
<dbReference type="PANTHER" id="PTHR33910">
    <property type="entry name" value="PROTEIN TRANSLOCASE SUBUNIT SECE"/>
    <property type="match status" value="1"/>
</dbReference>
<evidence type="ECO:0000313" key="11">
    <source>
        <dbReference type="Proteomes" id="UP000182360"/>
    </source>
</evidence>
<dbReference type="Gene3D" id="1.20.5.1030">
    <property type="entry name" value="Preprotein translocase secy subunit"/>
    <property type="match status" value="1"/>
</dbReference>
<dbReference type="GO" id="GO:0008320">
    <property type="term" value="F:protein transmembrane transporter activity"/>
    <property type="evidence" value="ECO:0007669"/>
    <property type="project" value="UniProtKB-UniRule"/>
</dbReference>
<evidence type="ECO:0000256" key="3">
    <source>
        <dbReference type="ARBA" id="ARBA00022475"/>
    </source>
</evidence>
<comment type="function">
    <text evidence="9">Essential subunit of the Sec protein translocation channel SecYEG. Clamps together the 2 halves of SecY. May contact the channel plug during translocation.</text>
</comment>
<feature type="transmembrane region" description="Helical" evidence="9">
    <location>
        <begin position="30"/>
        <end position="51"/>
    </location>
</feature>
<dbReference type="Proteomes" id="UP000182360">
    <property type="component" value="Unassembled WGS sequence"/>
</dbReference>
<keyword evidence="7 9" id="KW-0811">Translocation</keyword>
<dbReference type="InterPro" id="IPR038379">
    <property type="entry name" value="SecE_sf"/>
</dbReference>
<evidence type="ECO:0000256" key="5">
    <source>
        <dbReference type="ARBA" id="ARBA00022927"/>
    </source>
</evidence>
<comment type="subunit">
    <text evidence="9">Component of the Sec protein translocase complex. Heterotrimer consisting of SecY, SecE and SecG subunits. The heterotrimers can form oligomers, although 1 heterotrimer is thought to be able to translocate proteins. Interacts with the ribosome. Interacts with SecDF, and other proteins may be involved. Interacts with SecA.</text>
</comment>
<name>A0A1H9CM79_9SPIR</name>
<dbReference type="HAMAP" id="MF_00422">
    <property type="entry name" value="SecE"/>
    <property type="match status" value="1"/>
</dbReference>
<keyword evidence="5 9" id="KW-0653">Protein transport</keyword>
<keyword evidence="8 9" id="KW-0472">Membrane</keyword>
<dbReference type="PANTHER" id="PTHR33910:SF1">
    <property type="entry name" value="PROTEIN TRANSLOCASE SUBUNIT SECE"/>
    <property type="match status" value="1"/>
</dbReference>
<dbReference type="NCBIfam" id="TIGR00964">
    <property type="entry name" value="secE_bact"/>
    <property type="match status" value="1"/>
</dbReference>
<accession>A0A1H9CM79</accession>
<evidence type="ECO:0000256" key="4">
    <source>
        <dbReference type="ARBA" id="ARBA00022692"/>
    </source>
</evidence>
<evidence type="ECO:0000256" key="9">
    <source>
        <dbReference type="HAMAP-Rule" id="MF_00422"/>
    </source>
</evidence>
<dbReference type="GO" id="GO:0005886">
    <property type="term" value="C:plasma membrane"/>
    <property type="evidence" value="ECO:0007669"/>
    <property type="project" value="UniProtKB-SubCell"/>
</dbReference>
<keyword evidence="11" id="KW-1185">Reference proteome</keyword>
<evidence type="ECO:0000256" key="7">
    <source>
        <dbReference type="ARBA" id="ARBA00023010"/>
    </source>
</evidence>
<evidence type="ECO:0000256" key="1">
    <source>
        <dbReference type="ARBA" id="ARBA00004370"/>
    </source>
</evidence>
<reference evidence="10 11" key="1">
    <citation type="submission" date="2016-10" db="EMBL/GenBank/DDBJ databases">
        <authorList>
            <person name="de Groot N.N."/>
        </authorList>
    </citation>
    <scope>NUCLEOTIDE SEQUENCE [LARGE SCALE GENOMIC DNA]</scope>
    <source>
        <strain evidence="10 11">B25</strain>
    </source>
</reference>
<evidence type="ECO:0000256" key="8">
    <source>
        <dbReference type="ARBA" id="ARBA00023136"/>
    </source>
</evidence>
<comment type="similarity">
    <text evidence="9">Belongs to the SecE/SEC61-gamma family.</text>
</comment>
<gene>
    <name evidence="9" type="primary">secE</name>
    <name evidence="10" type="ORF">SAMN04487977_102213</name>
</gene>
<dbReference type="InterPro" id="IPR005807">
    <property type="entry name" value="SecE_bac"/>
</dbReference>
<dbReference type="EMBL" id="FOFU01000002">
    <property type="protein sequence ID" value="SEQ01708.1"/>
    <property type="molecule type" value="Genomic_DNA"/>
</dbReference>
<comment type="subcellular location">
    <subcellularLocation>
        <location evidence="9">Cell membrane</location>
        <topology evidence="9">Single-pass membrane protein</topology>
    </subcellularLocation>
    <subcellularLocation>
        <location evidence="1">Membrane</location>
    </subcellularLocation>
</comment>
<keyword evidence="3 9" id="KW-1003">Cell membrane</keyword>
<sequence>MAKVIQFFKESRAELKKVVWPTKDDVISSIKVVIISTIVVAVILGLLDLGFSQLFRIVMK</sequence>
<protein>
    <recommendedName>
        <fullName evidence="9">Protein translocase subunit SecE</fullName>
    </recommendedName>
</protein>
<dbReference type="GO" id="GO:0006605">
    <property type="term" value="P:protein targeting"/>
    <property type="evidence" value="ECO:0007669"/>
    <property type="project" value="UniProtKB-UniRule"/>
</dbReference>
<dbReference type="Pfam" id="PF00584">
    <property type="entry name" value="SecE"/>
    <property type="match status" value="1"/>
</dbReference>
<keyword evidence="2 9" id="KW-0813">Transport</keyword>
<dbReference type="GO" id="GO:0009306">
    <property type="term" value="P:protein secretion"/>
    <property type="evidence" value="ECO:0007669"/>
    <property type="project" value="UniProtKB-UniRule"/>
</dbReference>
<organism evidence="10 11">
    <name type="scientific">Treponema bryantii</name>
    <dbReference type="NCBI Taxonomy" id="163"/>
    <lineage>
        <taxon>Bacteria</taxon>
        <taxon>Pseudomonadati</taxon>
        <taxon>Spirochaetota</taxon>
        <taxon>Spirochaetia</taxon>
        <taxon>Spirochaetales</taxon>
        <taxon>Treponemataceae</taxon>
        <taxon>Treponema</taxon>
    </lineage>
</organism>
<proteinExistence type="inferred from homology"/>
<evidence type="ECO:0000256" key="2">
    <source>
        <dbReference type="ARBA" id="ARBA00022448"/>
    </source>
</evidence>
<dbReference type="InterPro" id="IPR001901">
    <property type="entry name" value="Translocase_SecE/Sec61-g"/>
</dbReference>
<keyword evidence="6 9" id="KW-1133">Transmembrane helix</keyword>
<dbReference type="RefSeq" id="WP_074641269.1">
    <property type="nucleotide sequence ID" value="NZ_AP025286.1"/>
</dbReference>
<keyword evidence="4 9" id="KW-0812">Transmembrane</keyword>
<evidence type="ECO:0000313" key="10">
    <source>
        <dbReference type="EMBL" id="SEQ01708.1"/>
    </source>
</evidence>
<evidence type="ECO:0000256" key="6">
    <source>
        <dbReference type="ARBA" id="ARBA00022989"/>
    </source>
</evidence>